<dbReference type="GO" id="GO:0005886">
    <property type="term" value="C:plasma membrane"/>
    <property type="evidence" value="ECO:0007669"/>
    <property type="project" value="UniProtKB-SubCell"/>
</dbReference>
<dbReference type="GO" id="GO:0015658">
    <property type="term" value="F:branched-chain amino acid transmembrane transporter activity"/>
    <property type="evidence" value="ECO:0007669"/>
    <property type="project" value="InterPro"/>
</dbReference>
<keyword evidence="2" id="KW-1003">Cell membrane</keyword>
<dbReference type="OrthoDB" id="9814461at2"/>
<name>A0A5C0B6S6_9BURK</name>
<sequence length="335" mass="35489">MNSSIDRPASPPASAKRAGSSRRPLLIAVLVAALLAAAPVFVKDAFTIQVLLMVIMFGALGAAWNLVGGFLGRVSFGHCVFVGVGGYTTILLLQHLKLTPIIGIPLGGLLSAAIAWVVGGPTLRLAGHYFAMATIALLQIGLLLMINWQWAGGAVGLEAPIAEAPWMLLFRSKVPYYWIAIGLALLTFLATWFLVHSKVGFYWRAINGDESAARSLGVPADRYKMLAFVLSGGITGVWGGFFAMYVGFIEPESMFSLSLSVQVVLVAILGGVGSLLGPWLGAALLIPLSEGTRVMWGSSGLGLDLLIFGLAILLVTMFLPGGLVTLRRRRGAARR</sequence>
<evidence type="ECO:0000256" key="5">
    <source>
        <dbReference type="ARBA" id="ARBA00023136"/>
    </source>
</evidence>
<feature type="transmembrane region" description="Helical" evidence="6">
    <location>
        <begin position="125"/>
        <end position="144"/>
    </location>
</feature>
<keyword evidence="3 6" id="KW-0812">Transmembrane</keyword>
<dbReference type="RefSeq" id="WP_148817828.1">
    <property type="nucleotide sequence ID" value="NZ_CP043046.1"/>
</dbReference>
<feature type="transmembrane region" description="Helical" evidence="6">
    <location>
        <begin position="176"/>
        <end position="195"/>
    </location>
</feature>
<dbReference type="InterPro" id="IPR001851">
    <property type="entry name" value="ABC_transp_permease"/>
</dbReference>
<dbReference type="AlphaFoldDB" id="A0A5C0B6S6"/>
<feature type="transmembrane region" description="Helical" evidence="6">
    <location>
        <begin position="99"/>
        <end position="118"/>
    </location>
</feature>
<evidence type="ECO:0000256" key="2">
    <source>
        <dbReference type="ARBA" id="ARBA00022475"/>
    </source>
</evidence>
<keyword evidence="5 6" id="KW-0472">Membrane</keyword>
<gene>
    <name evidence="7" type="ORF">FXN63_22860</name>
</gene>
<proteinExistence type="predicted"/>
<comment type="subcellular location">
    <subcellularLocation>
        <location evidence="1">Cell membrane</location>
        <topology evidence="1">Multi-pass membrane protein</topology>
    </subcellularLocation>
</comment>
<keyword evidence="8" id="KW-1185">Reference proteome</keyword>
<dbReference type="EMBL" id="CP043046">
    <property type="protein sequence ID" value="QEI08357.1"/>
    <property type="molecule type" value="Genomic_DNA"/>
</dbReference>
<accession>A0A5C0B6S6</accession>
<keyword evidence="4 6" id="KW-1133">Transmembrane helix</keyword>
<dbReference type="PANTHER" id="PTHR30482">
    <property type="entry name" value="HIGH-AFFINITY BRANCHED-CHAIN AMINO ACID TRANSPORT SYSTEM PERMEASE"/>
    <property type="match status" value="1"/>
</dbReference>
<evidence type="ECO:0000256" key="6">
    <source>
        <dbReference type="SAM" id="Phobius"/>
    </source>
</evidence>
<feature type="transmembrane region" description="Helical" evidence="6">
    <location>
        <begin position="261"/>
        <end position="286"/>
    </location>
</feature>
<evidence type="ECO:0000256" key="3">
    <source>
        <dbReference type="ARBA" id="ARBA00022692"/>
    </source>
</evidence>
<dbReference type="Proteomes" id="UP000325161">
    <property type="component" value="Chromosome"/>
</dbReference>
<dbReference type="CDD" id="cd06581">
    <property type="entry name" value="TM_PBP1_LivM_like"/>
    <property type="match status" value="1"/>
</dbReference>
<feature type="transmembrane region" description="Helical" evidence="6">
    <location>
        <begin position="48"/>
        <end position="67"/>
    </location>
</feature>
<reference evidence="7 8" key="1">
    <citation type="submission" date="2019-08" db="EMBL/GenBank/DDBJ databases">
        <title>Amphibian skin-associated Pigmentiphaga: genome sequence and occurrence across geography and hosts.</title>
        <authorList>
            <person name="Bletz M.C."/>
            <person name="Bunk B."/>
            <person name="Sproeer C."/>
            <person name="Biwer P."/>
            <person name="Reiter S."/>
            <person name="Rabemananjara F.C.E."/>
            <person name="Schulz S."/>
            <person name="Overmann J."/>
            <person name="Vences M."/>
        </authorList>
    </citation>
    <scope>NUCLEOTIDE SEQUENCE [LARGE SCALE GENOMIC DNA]</scope>
    <source>
        <strain evidence="7 8">Mada1488</strain>
    </source>
</reference>
<dbReference type="Pfam" id="PF02653">
    <property type="entry name" value="BPD_transp_2"/>
    <property type="match status" value="1"/>
</dbReference>
<feature type="transmembrane region" description="Helical" evidence="6">
    <location>
        <begin position="25"/>
        <end position="42"/>
    </location>
</feature>
<evidence type="ECO:0000313" key="8">
    <source>
        <dbReference type="Proteomes" id="UP000325161"/>
    </source>
</evidence>
<feature type="transmembrane region" description="Helical" evidence="6">
    <location>
        <begin position="306"/>
        <end position="326"/>
    </location>
</feature>
<feature type="transmembrane region" description="Helical" evidence="6">
    <location>
        <begin position="74"/>
        <end position="93"/>
    </location>
</feature>
<evidence type="ECO:0000313" key="7">
    <source>
        <dbReference type="EMBL" id="QEI08357.1"/>
    </source>
</evidence>
<dbReference type="KEGG" id="pacr:FXN63_22860"/>
<organism evidence="7 8">
    <name type="scientific">Pigmentiphaga aceris</name>
    <dbReference type="NCBI Taxonomy" id="1940612"/>
    <lineage>
        <taxon>Bacteria</taxon>
        <taxon>Pseudomonadati</taxon>
        <taxon>Pseudomonadota</taxon>
        <taxon>Betaproteobacteria</taxon>
        <taxon>Burkholderiales</taxon>
        <taxon>Alcaligenaceae</taxon>
        <taxon>Pigmentiphaga</taxon>
    </lineage>
</organism>
<evidence type="ECO:0000256" key="1">
    <source>
        <dbReference type="ARBA" id="ARBA00004651"/>
    </source>
</evidence>
<dbReference type="PANTHER" id="PTHR30482:SF10">
    <property type="entry name" value="HIGH-AFFINITY BRANCHED-CHAIN AMINO ACID TRANSPORT PROTEIN BRAE"/>
    <property type="match status" value="1"/>
</dbReference>
<protein>
    <submittedName>
        <fullName evidence="7">Branched-chain amino acid ABC transporter permease</fullName>
    </submittedName>
</protein>
<feature type="transmembrane region" description="Helical" evidence="6">
    <location>
        <begin position="225"/>
        <end position="249"/>
    </location>
</feature>
<dbReference type="InterPro" id="IPR043428">
    <property type="entry name" value="LivM-like"/>
</dbReference>
<evidence type="ECO:0000256" key="4">
    <source>
        <dbReference type="ARBA" id="ARBA00022989"/>
    </source>
</evidence>